<evidence type="ECO:0000313" key="3">
    <source>
        <dbReference type="Proteomes" id="UP001501521"/>
    </source>
</evidence>
<evidence type="ECO:0000256" key="1">
    <source>
        <dbReference type="SAM" id="Phobius"/>
    </source>
</evidence>
<gene>
    <name evidence="2" type="ORF">GCM10025789_11970</name>
</gene>
<feature type="transmembrane region" description="Helical" evidence="1">
    <location>
        <begin position="206"/>
        <end position="232"/>
    </location>
</feature>
<proteinExistence type="predicted"/>
<accession>A0ABP9FH22</accession>
<evidence type="ECO:0000313" key="2">
    <source>
        <dbReference type="EMBL" id="GAA4895943.1"/>
    </source>
</evidence>
<keyword evidence="1" id="KW-0472">Membrane</keyword>
<organism evidence="2 3">
    <name type="scientific">Tessaracoccus lubricantis</name>
    <dbReference type="NCBI Taxonomy" id="545543"/>
    <lineage>
        <taxon>Bacteria</taxon>
        <taxon>Bacillati</taxon>
        <taxon>Actinomycetota</taxon>
        <taxon>Actinomycetes</taxon>
        <taxon>Propionibacteriales</taxon>
        <taxon>Propionibacteriaceae</taxon>
        <taxon>Tessaracoccus</taxon>
    </lineage>
</organism>
<feature type="transmembrane region" description="Helical" evidence="1">
    <location>
        <begin position="173"/>
        <end position="194"/>
    </location>
</feature>
<keyword evidence="3" id="KW-1185">Reference proteome</keyword>
<sequence>MAGTYVISRRADSNFVRVYDALTNVAITAHGDNLIIPIHVDSAGVPMPLVEVEPWVWQEVGGDTRVGVRLADDGSVEAVGLNPGFTLLPAPWWLGLLVPVALASVAVLVIAVVAWPVRAIVGWRLRAPLDLPPTDRWLRVATLVAAIVALAGLALWVLAASMLLTGSGTPSDLLLRAAQLLTGLGLLGFVPTAWRAARAWGGRRWFHAVLASVIALAFVGLGAFAVSGGLLLPDITF</sequence>
<feature type="transmembrane region" description="Helical" evidence="1">
    <location>
        <begin position="137"/>
        <end position="161"/>
    </location>
</feature>
<keyword evidence="1" id="KW-0812">Transmembrane</keyword>
<name>A0ABP9FH22_9ACTN</name>
<comment type="caution">
    <text evidence="2">The sequence shown here is derived from an EMBL/GenBank/DDBJ whole genome shotgun (WGS) entry which is preliminary data.</text>
</comment>
<reference evidence="3" key="1">
    <citation type="journal article" date="2019" name="Int. J. Syst. Evol. Microbiol.">
        <title>The Global Catalogue of Microorganisms (GCM) 10K type strain sequencing project: providing services to taxonomists for standard genome sequencing and annotation.</title>
        <authorList>
            <consortium name="The Broad Institute Genomics Platform"/>
            <consortium name="The Broad Institute Genome Sequencing Center for Infectious Disease"/>
            <person name="Wu L."/>
            <person name="Ma J."/>
        </authorList>
    </citation>
    <scope>NUCLEOTIDE SEQUENCE [LARGE SCALE GENOMIC DNA]</scope>
    <source>
        <strain evidence="3">JCM 19125</strain>
    </source>
</reference>
<protein>
    <submittedName>
        <fullName evidence="2">Uncharacterized protein</fullName>
    </submittedName>
</protein>
<keyword evidence="1" id="KW-1133">Transmembrane helix</keyword>
<dbReference type="Proteomes" id="UP001501521">
    <property type="component" value="Unassembled WGS sequence"/>
</dbReference>
<dbReference type="EMBL" id="BAABLV010000019">
    <property type="protein sequence ID" value="GAA4895943.1"/>
    <property type="molecule type" value="Genomic_DNA"/>
</dbReference>
<feature type="transmembrane region" description="Helical" evidence="1">
    <location>
        <begin position="92"/>
        <end position="117"/>
    </location>
</feature>